<dbReference type="InterPro" id="IPR013087">
    <property type="entry name" value="Znf_C2H2_type"/>
</dbReference>
<evidence type="ECO:0000256" key="8">
    <source>
        <dbReference type="SAM" id="MobiDB-lite"/>
    </source>
</evidence>
<keyword evidence="5" id="KW-0862">Zinc</keyword>
<keyword evidence="6" id="KW-0539">Nucleus</keyword>
<evidence type="ECO:0000256" key="1">
    <source>
        <dbReference type="ARBA" id="ARBA00004123"/>
    </source>
</evidence>
<dbReference type="SUPFAM" id="SSF57667">
    <property type="entry name" value="beta-beta-alpha zinc fingers"/>
    <property type="match status" value="2"/>
</dbReference>
<evidence type="ECO:0000256" key="5">
    <source>
        <dbReference type="ARBA" id="ARBA00022833"/>
    </source>
</evidence>
<keyword evidence="11" id="KW-1185">Reference proteome</keyword>
<dbReference type="AlphaFoldDB" id="A0AAW1DHG4"/>
<dbReference type="Pfam" id="PF00096">
    <property type="entry name" value="zf-C2H2"/>
    <property type="match status" value="3"/>
</dbReference>
<dbReference type="Proteomes" id="UP001461498">
    <property type="component" value="Unassembled WGS sequence"/>
</dbReference>
<evidence type="ECO:0000259" key="9">
    <source>
        <dbReference type="PROSITE" id="PS50157"/>
    </source>
</evidence>
<dbReference type="GO" id="GO:0005634">
    <property type="term" value="C:nucleus"/>
    <property type="evidence" value="ECO:0007669"/>
    <property type="project" value="UniProtKB-SubCell"/>
</dbReference>
<dbReference type="FunFam" id="3.30.160.60:FF:000100">
    <property type="entry name" value="Zinc finger 45-like"/>
    <property type="match status" value="1"/>
</dbReference>
<sequence>MMATAGGVNLEEVSSLLVKHSLGIKRNYKDLQQKLPTPHPSDSEGEDLDIPEKKMKIQELSSHDMAQSLLTRTPPRTPSPVDVQSPSSVPVSVIMRVNKEGIISSVDHADKQITSEKENVSENSSDNKTTLRFVSSQNILKTLKYKMSTRKEELIQQVKDTGKGIETSAPQIVNITTDKNKTTVPAVTVPLPVLSTQQQLSQPFQPILPAVTQKKEIAIAPKPILPATATVLDVLVTANGTLIPVKTLKPMVLVTPSAPQTVEPVQDTRRRIFQCEHEGCGKNYFKSSHLKAHTRSHTGEKPFKCPFEDCSRRFSRSDELSRHKRTHTGEKKFECSVCQQRFMRSDHLAKHTKRHTRNRTASTSNIQPQPQQPLAQKLQLSLVIPSYV</sequence>
<evidence type="ECO:0000256" key="6">
    <source>
        <dbReference type="ARBA" id="ARBA00023242"/>
    </source>
</evidence>
<protein>
    <recommendedName>
        <fullName evidence="9">C2H2-type domain-containing protein</fullName>
    </recommendedName>
</protein>
<dbReference type="PANTHER" id="PTHR23235">
    <property type="entry name" value="KRUEPPEL-LIKE TRANSCRIPTION FACTOR"/>
    <property type="match status" value="1"/>
</dbReference>
<dbReference type="FunFam" id="3.30.160.60:FF:000125">
    <property type="entry name" value="Putative zinc finger protein 143"/>
    <property type="match status" value="1"/>
</dbReference>
<feature type="domain" description="C2H2-type" evidence="9">
    <location>
        <begin position="303"/>
        <end position="332"/>
    </location>
</feature>
<accession>A0AAW1DHG4</accession>
<keyword evidence="4 7" id="KW-0863">Zinc-finger</keyword>
<dbReference type="InterPro" id="IPR036236">
    <property type="entry name" value="Znf_C2H2_sf"/>
</dbReference>
<comment type="subcellular location">
    <subcellularLocation>
        <location evidence="1">Nucleus</location>
    </subcellularLocation>
</comment>
<keyword evidence="3" id="KW-0677">Repeat</keyword>
<dbReference type="FunFam" id="3.30.160.60:FF:000018">
    <property type="entry name" value="Krueppel-like factor 15"/>
    <property type="match status" value="1"/>
</dbReference>
<evidence type="ECO:0000256" key="4">
    <source>
        <dbReference type="ARBA" id="ARBA00022771"/>
    </source>
</evidence>
<dbReference type="PROSITE" id="PS00028">
    <property type="entry name" value="ZINC_FINGER_C2H2_1"/>
    <property type="match status" value="3"/>
</dbReference>
<feature type="region of interest" description="Disordered" evidence="8">
    <location>
        <begin position="346"/>
        <end position="374"/>
    </location>
</feature>
<dbReference type="SMART" id="SM00355">
    <property type="entry name" value="ZnF_C2H2"/>
    <property type="match status" value="3"/>
</dbReference>
<feature type="domain" description="C2H2-type" evidence="9">
    <location>
        <begin position="333"/>
        <end position="360"/>
    </location>
</feature>
<proteinExistence type="predicted"/>
<dbReference type="GO" id="GO:0008270">
    <property type="term" value="F:zinc ion binding"/>
    <property type="evidence" value="ECO:0007669"/>
    <property type="project" value="UniProtKB-KW"/>
</dbReference>
<evidence type="ECO:0000313" key="11">
    <source>
        <dbReference type="Proteomes" id="UP001461498"/>
    </source>
</evidence>
<evidence type="ECO:0000256" key="3">
    <source>
        <dbReference type="ARBA" id="ARBA00022737"/>
    </source>
</evidence>
<dbReference type="PROSITE" id="PS50157">
    <property type="entry name" value="ZINC_FINGER_C2H2_2"/>
    <property type="match status" value="3"/>
</dbReference>
<feature type="domain" description="C2H2-type" evidence="9">
    <location>
        <begin position="273"/>
        <end position="302"/>
    </location>
</feature>
<gene>
    <name evidence="10" type="ORF">O3M35_005103</name>
</gene>
<dbReference type="GO" id="GO:0000978">
    <property type="term" value="F:RNA polymerase II cis-regulatory region sequence-specific DNA binding"/>
    <property type="evidence" value="ECO:0007669"/>
    <property type="project" value="TreeGrafter"/>
</dbReference>
<dbReference type="PANTHER" id="PTHR23235:SF164">
    <property type="entry name" value="C2H2-TYPE DOMAIN-CONTAINING PROTEIN"/>
    <property type="match status" value="1"/>
</dbReference>
<evidence type="ECO:0000313" key="10">
    <source>
        <dbReference type="EMBL" id="KAK9510286.1"/>
    </source>
</evidence>
<keyword evidence="2" id="KW-0479">Metal-binding</keyword>
<evidence type="ECO:0000256" key="7">
    <source>
        <dbReference type="PROSITE-ProRule" id="PRU00042"/>
    </source>
</evidence>
<dbReference type="GO" id="GO:0000981">
    <property type="term" value="F:DNA-binding transcription factor activity, RNA polymerase II-specific"/>
    <property type="evidence" value="ECO:0007669"/>
    <property type="project" value="TreeGrafter"/>
</dbReference>
<evidence type="ECO:0000256" key="2">
    <source>
        <dbReference type="ARBA" id="ARBA00022723"/>
    </source>
</evidence>
<dbReference type="EMBL" id="JAPXFL010000002">
    <property type="protein sequence ID" value="KAK9510286.1"/>
    <property type="molecule type" value="Genomic_DNA"/>
</dbReference>
<reference evidence="10 11" key="1">
    <citation type="submission" date="2022-12" db="EMBL/GenBank/DDBJ databases">
        <title>Chromosome-level genome assembly of true bugs.</title>
        <authorList>
            <person name="Ma L."/>
            <person name="Li H."/>
        </authorList>
    </citation>
    <scope>NUCLEOTIDE SEQUENCE [LARGE SCALE GENOMIC DNA]</scope>
    <source>
        <strain evidence="10">Lab_2022b</strain>
    </source>
</reference>
<comment type="caution">
    <text evidence="10">The sequence shown here is derived from an EMBL/GenBank/DDBJ whole genome shotgun (WGS) entry which is preliminary data.</text>
</comment>
<name>A0AAW1DHG4_9HEMI</name>
<organism evidence="10 11">
    <name type="scientific">Rhynocoris fuscipes</name>
    <dbReference type="NCBI Taxonomy" id="488301"/>
    <lineage>
        <taxon>Eukaryota</taxon>
        <taxon>Metazoa</taxon>
        <taxon>Ecdysozoa</taxon>
        <taxon>Arthropoda</taxon>
        <taxon>Hexapoda</taxon>
        <taxon>Insecta</taxon>
        <taxon>Pterygota</taxon>
        <taxon>Neoptera</taxon>
        <taxon>Paraneoptera</taxon>
        <taxon>Hemiptera</taxon>
        <taxon>Heteroptera</taxon>
        <taxon>Panheteroptera</taxon>
        <taxon>Cimicomorpha</taxon>
        <taxon>Reduviidae</taxon>
        <taxon>Harpactorinae</taxon>
        <taxon>Harpactorini</taxon>
        <taxon>Rhynocoris</taxon>
    </lineage>
</organism>
<dbReference type="Gene3D" id="3.30.160.60">
    <property type="entry name" value="Classic Zinc Finger"/>
    <property type="match status" value="3"/>
</dbReference>